<dbReference type="WBParaSite" id="PEQ_0000530101-mRNA-1">
    <property type="protein sequence ID" value="PEQ_0000530101-mRNA-1"/>
    <property type="gene ID" value="PEQ_0000530101"/>
</dbReference>
<evidence type="ECO:0000256" key="1">
    <source>
        <dbReference type="SAM" id="Coils"/>
    </source>
</evidence>
<proteinExistence type="predicted"/>
<organism evidence="2 3">
    <name type="scientific">Parascaris equorum</name>
    <name type="common">Equine roundworm</name>
    <dbReference type="NCBI Taxonomy" id="6256"/>
    <lineage>
        <taxon>Eukaryota</taxon>
        <taxon>Metazoa</taxon>
        <taxon>Ecdysozoa</taxon>
        <taxon>Nematoda</taxon>
        <taxon>Chromadorea</taxon>
        <taxon>Rhabditida</taxon>
        <taxon>Spirurina</taxon>
        <taxon>Ascaridomorpha</taxon>
        <taxon>Ascaridoidea</taxon>
        <taxon>Ascarididae</taxon>
        <taxon>Parascaris</taxon>
    </lineage>
</organism>
<sequence>MNSETIKYERGSEASKASDLFVRIGDSELRGNLPVEGPFNAKLYKEVEEKQKLLARLKEKNEKVLQQKAETELQFEAQTDERNFIKSLKESNECQLQQERHLIKIAEIEKARLLGHLTEIQQRLQEKQERHKALTIIYENQKQLYDHLELEAYLKKLTKQIFDKQRELEKFKLGELDATARIILSSHVDMTNSKHFLRHTIERMRHRKKQPMNNFTERDYPTCSSEEMDFACIVFYKVIIGHNIQNLR</sequence>
<feature type="coiled-coil region" evidence="1">
    <location>
        <begin position="110"/>
        <end position="137"/>
    </location>
</feature>
<dbReference type="Proteomes" id="UP000887564">
    <property type="component" value="Unplaced"/>
</dbReference>
<reference evidence="3" key="1">
    <citation type="submission" date="2022-11" db="UniProtKB">
        <authorList>
            <consortium name="WormBaseParasite"/>
        </authorList>
    </citation>
    <scope>IDENTIFICATION</scope>
</reference>
<feature type="coiled-coil region" evidence="1">
    <location>
        <begin position="40"/>
        <end position="81"/>
    </location>
</feature>
<keyword evidence="1" id="KW-0175">Coiled coil</keyword>
<evidence type="ECO:0000313" key="2">
    <source>
        <dbReference type="Proteomes" id="UP000887564"/>
    </source>
</evidence>
<evidence type="ECO:0000313" key="3">
    <source>
        <dbReference type="WBParaSite" id="PEQ_0000530101-mRNA-1"/>
    </source>
</evidence>
<name>A0A914RFA4_PAREQ</name>
<dbReference type="AlphaFoldDB" id="A0A914RFA4"/>
<keyword evidence="2" id="KW-1185">Reference proteome</keyword>
<accession>A0A914RFA4</accession>
<protein>
    <submittedName>
        <fullName evidence="3">Uncharacterized protein</fullName>
    </submittedName>
</protein>